<dbReference type="OrthoDB" id="102473at2"/>
<dbReference type="RefSeq" id="WP_146917827.1">
    <property type="nucleotide sequence ID" value="NZ_CP042430.1"/>
</dbReference>
<dbReference type="PANTHER" id="PTHR11365:SF23">
    <property type="entry name" value="HYPOTHETICAL 5-OXOPROLINASE (EUROFUNG)-RELATED"/>
    <property type="match status" value="1"/>
</dbReference>
<name>A0A5B8U2X1_9ACTN</name>
<dbReference type="AlphaFoldDB" id="A0A5B8U2X1"/>
<dbReference type="EMBL" id="CP042430">
    <property type="protein sequence ID" value="QEC47409.1"/>
    <property type="molecule type" value="Genomic_DNA"/>
</dbReference>
<dbReference type="InterPro" id="IPR045079">
    <property type="entry name" value="Oxoprolinase-like"/>
</dbReference>
<dbReference type="Proteomes" id="UP000321805">
    <property type="component" value="Chromosome"/>
</dbReference>
<dbReference type="Pfam" id="PF02538">
    <property type="entry name" value="Hydantoinase_B"/>
    <property type="match status" value="1"/>
</dbReference>
<sequence>MTEPATTIDRRTLDLIENALLNVRFEMDEVVRRAAMSPMIREQHDEFPMICNRRGQMVVGQFGSYIPGVVEHLGGDLAPGDVILFNDPYLSQGSITHLNDWCLVLPIFHEGHHVAFSSMFGHMMDVGGKVPGSQVNDADSIWEEGIRIPPVKIVEGGRLNRTALDVILNNCRAPEMNESDLMALIAGCRTAETRVQELCDRFGVGAFEAACDALLVRTRDAMAQLIRRYIPEEKVTFTDQVDDDGRGNGPFDIVLTLWREGDVCHVDWTGTAAQAPGPINFRINEGLCKLFFGIYLIMAFDPEILFNDGVYEVFDVTLPEGTVLNPRFPAPVSNRLNVHVRFFDCMSGALGQRAPDLAMAAGYGASPYFVFSGEDAEGEYFQFVELLFGGLPARARGDGLDGHSWWPLFRTTPVEYAESHHPIRVRRYAPVLDGGGPGLHRGGAGVDKEYEFLSDGVFSVNDDRTLTSPWGVAGGRAGGRGSKHLVRADGTEVPLPSKFDALAVRAGDRFVFRTAGAGGWGDPLERPAERVRQDVSDLVVSVAAAEAEYGVVLGADGEVDGPATEARRAQLREGRPPLAAFDFGPPALPAEVFRRPA</sequence>
<proteinExistence type="predicted"/>
<gene>
    <name evidence="2" type="ORF">FSW04_07315</name>
</gene>
<dbReference type="GO" id="GO:0006749">
    <property type="term" value="P:glutathione metabolic process"/>
    <property type="evidence" value="ECO:0007669"/>
    <property type="project" value="TreeGrafter"/>
</dbReference>
<dbReference type="GO" id="GO:0017168">
    <property type="term" value="F:5-oxoprolinase (ATP-hydrolyzing) activity"/>
    <property type="evidence" value="ECO:0007669"/>
    <property type="project" value="TreeGrafter"/>
</dbReference>
<keyword evidence="3" id="KW-1185">Reference proteome</keyword>
<reference evidence="2 3" key="1">
    <citation type="journal article" date="2018" name="J. Microbiol.">
        <title>Baekduia soli gen. nov., sp. nov., a novel bacterium isolated from the soil of Baekdu Mountain and proposal of a novel family name, Baekduiaceae fam. nov.</title>
        <authorList>
            <person name="An D.S."/>
            <person name="Siddiqi M.Z."/>
            <person name="Kim K.H."/>
            <person name="Yu H.S."/>
            <person name="Im W.T."/>
        </authorList>
    </citation>
    <scope>NUCLEOTIDE SEQUENCE [LARGE SCALE GENOMIC DNA]</scope>
    <source>
        <strain evidence="2 3">BR7-21</strain>
    </source>
</reference>
<evidence type="ECO:0000313" key="3">
    <source>
        <dbReference type="Proteomes" id="UP000321805"/>
    </source>
</evidence>
<accession>A0A5B8U2X1</accession>
<dbReference type="InterPro" id="IPR003692">
    <property type="entry name" value="Hydantoinase_B"/>
</dbReference>
<organism evidence="2 3">
    <name type="scientific">Baekduia soli</name>
    <dbReference type="NCBI Taxonomy" id="496014"/>
    <lineage>
        <taxon>Bacteria</taxon>
        <taxon>Bacillati</taxon>
        <taxon>Actinomycetota</taxon>
        <taxon>Thermoleophilia</taxon>
        <taxon>Solirubrobacterales</taxon>
        <taxon>Baekduiaceae</taxon>
        <taxon>Baekduia</taxon>
    </lineage>
</organism>
<evidence type="ECO:0000313" key="2">
    <source>
        <dbReference type="EMBL" id="QEC47409.1"/>
    </source>
</evidence>
<evidence type="ECO:0000259" key="1">
    <source>
        <dbReference type="Pfam" id="PF02538"/>
    </source>
</evidence>
<dbReference type="GO" id="GO:0005829">
    <property type="term" value="C:cytosol"/>
    <property type="evidence" value="ECO:0007669"/>
    <property type="project" value="TreeGrafter"/>
</dbReference>
<protein>
    <submittedName>
        <fullName evidence="2">Hydantoinase B/oxoprolinase family protein</fullName>
    </submittedName>
</protein>
<dbReference type="KEGG" id="bsol:FSW04_07315"/>
<dbReference type="PANTHER" id="PTHR11365">
    <property type="entry name" value="5-OXOPROLINASE RELATED"/>
    <property type="match status" value="1"/>
</dbReference>
<feature type="domain" description="Hydantoinase B/oxoprolinase" evidence="1">
    <location>
        <begin position="9"/>
        <end position="523"/>
    </location>
</feature>